<dbReference type="Pfam" id="PF11905">
    <property type="entry name" value="DUF3425"/>
    <property type="match status" value="1"/>
</dbReference>
<dbReference type="PANTHER" id="PTHR37012">
    <property type="entry name" value="B-ZIP TRANSCRIPTION FACTOR (EUROFUNG)-RELATED"/>
    <property type="match status" value="1"/>
</dbReference>
<keyword evidence="4" id="KW-1185">Reference proteome</keyword>
<dbReference type="PANTHER" id="PTHR37012:SF2">
    <property type="entry name" value="BZIP DOMAIN-CONTAINING PROTEIN-RELATED"/>
    <property type="match status" value="1"/>
</dbReference>
<gene>
    <name evidence="3" type="ORF">F53441_5011</name>
</gene>
<reference evidence="3" key="1">
    <citation type="submission" date="2020-01" db="EMBL/GenBank/DDBJ databases">
        <title>Identification and distribution of gene clusters putatively required for synthesis of sphingolipid metabolism inhibitors in phylogenetically diverse species of the filamentous fungus Fusarium.</title>
        <authorList>
            <person name="Kim H.-S."/>
            <person name="Busman M."/>
            <person name="Brown D.W."/>
            <person name="Divon H."/>
            <person name="Uhlig S."/>
            <person name="Proctor R.H."/>
        </authorList>
    </citation>
    <scope>NUCLEOTIDE SEQUENCE</scope>
    <source>
        <strain evidence="3">NRRL 53441</strain>
    </source>
</reference>
<keyword evidence="1" id="KW-0175">Coiled coil</keyword>
<name>A0A8H4KML0_9HYPO</name>
<evidence type="ECO:0000256" key="2">
    <source>
        <dbReference type="SAM" id="MobiDB-lite"/>
    </source>
</evidence>
<dbReference type="EMBL" id="JAADJG010000200">
    <property type="protein sequence ID" value="KAF4452079.1"/>
    <property type="molecule type" value="Genomic_DNA"/>
</dbReference>
<protein>
    <submittedName>
        <fullName evidence="3">Nitrogen assimilation transcription factor nit-4</fullName>
    </submittedName>
</protein>
<evidence type="ECO:0000313" key="3">
    <source>
        <dbReference type="EMBL" id="KAF4452079.1"/>
    </source>
</evidence>
<feature type="region of interest" description="Disordered" evidence="2">
    <location>
        <begin position="280"/>
        <end position="316"/>
    </location>
</feature>
<dbReference type="AlphaFoldDB" id="A0A8H4KML0"/>
<evidence type="ECO:0000313" key="4">
    <source>
        <dbReference type="Proteomes" id="UP000605986"/>
    </source>
</evidence>
<proteinExistence type="predicted"/>
<comment type="caution">
    <text evidence="3">The sequence shown here is derived from an EMBL/GenBank/DDBJ whole genome shotgun (WGS) entry which is preliminary data.</text>
</comment>
<feature type="coiled-coil region" evidence="1">
    <location>
        <begin position="40"/>
        <end position="67"/>
    </location>
</feature>
<sequence length="543" mass="61028">MFLYNEVNERPLRDQELLNQPVGNAGNESQRFNRECIYDAGAKEAQIRDLKSENERLEEELEAATVLLKQVAIGPDYVRSLVLQYLADNNQPLEILELLKSQEKSRVWNTNCKSEEMSDADGSAFPEETDGSYKEETPVIQTEEPDLNKNMMGLETAGDASRVSSILYASLSATPEDSTGNTPGYTPLSFDGIGYSTLSQTCLPSLETPAVSTTNMAASQFTSSAASHQQTAIPYRPSCESLFFEPLFKHSDFYLSTSATAPIQQDAPNGHHWTTNMENQQQFQHQGQPYDSSLSSFDGPDPTISEQTTKEVPPSSLHINPNYQNNFGNLTLSSSVRTNGYPLHIQEAQIRNIFVPDWAVTSLNTVPDPGGLEEAFRDIYKEATRLLKEGVPASRITGRHPNIAALYDQSEFDKSCLVSQWAARMVHSVKLHGYDFTCFASMNVFWYVMRWMIDPSPETYAAMPEWIRPTASQLFTPHISMADFVLWPAFRELVVQFPQMQEHMAWLADMSIYIKCEWPYELELALKRDPVSGDVDLSDLAKV</sequence>
<dbReference type="InterPro" id="IPR021833">
    <property type="entry name" value="DUF3425"/>
</dbReference>
<dbReference type="Proteomes" id="UP000605986">
    <property type="component" value="Unassembled WGS sequence"/>
</dbReference>
<feature type="region of interest" description="Disordered" evidence="2">
    <location>
        <begin position="115"/>
        <end position="137"/>
    </location>
</feature>
<organism evidence="3 4">
    <name type="scientific">Fusarium austroafricanum</name>
    <dbReference type="NCBI Taxonomy" id="2364996"/>
    <lineage>
        <taxon>Eukaryota</taxon>
        <taxon>Fungi</taxon>
        <taxon>Dikarya</taxon>
        <taxon>Ascomycota</taxon>
        <taxon>Pezizomycotina</taxon>
        <taxon>Sordariomycetes</taxon>
        <taxon>Hypocreomycetidae</taxon>
        <taxon>Hypocreales</taxon>
        <taxon>Nectriaceae</taxon>
        <taxon>Fusarium</taxon>
        <taxon>Fusarium concolor species complex</taxon>
    </lineage>
</organism>
<evidence type="ECO:0000256" key="1">
    <source>
        <dbReference type="SAM" id="Coils"/>
    </source>
</evidence>
<dbReference type="OrthoDB" id="2985014at2759"/>
<accession>A0A8H4KML0</accession>
<feature type="compositionally biased region" description="Polar residues" evidence="2">
    <location>
        <begin position="280"/>
        <end position="296"/>
    </location>
</feature>